<accession>A0A6A5VYZ2</accession>
<dbReference type="AlphaFoldDB" id="A0A6A5VYZ2"/>
<dbReference type="OrthoDB" id="3801583at2759"/>
<keyword evidence="3" id="KW-1185">Reference proteome</keyword>
<feature type="compositionally biased region" description="Low complexity" evidence="1">
    <location>
        <begin position="729"/>
        <end position="741"/>
    </location>
</feature>
<feature type="compositionally biased region" description="Polar residues" evidence="1">
    <location>
        <begin position="213"/>
        <end position="222"/>
    </location>
</feature>
<feature type="compositionally biased region" description="Low complexity" evidence="1">
    <location>
        <begin position="812"/>
        <end position="838"/>
    </location>
</feature>
<name>A0A6A5VYZ2_9PLEO</name>
<evidence type="ECO:0000313" key="3">
    <source>
        <dbReference type="Proteomes" id="UP000799779"/>
    </source>
</evidence>
<evidence type="ECO:0000256" key="1">
    <source>
        <dbReference type="SAM" id="MobiDB-lite"/>
    </source>
</evidence>
<feature type="region of interest" description="Disordered" evidence="1">
    <location>
        <begin position="710"/>
        <end position="764"/>
    </location>
</feature>
<evidence type="ECO:0000313" key="2">
    <source>
        <dbReference type="EMBL" id="KAF1994922.1"/>
    </source>
</evidence>
<feature type="compositionally biased region" description="Low complexity" evidence="1">
    <location>
        <begin position="858"/>
        <end position="874"/>
    </location>
</feature>
<dbReference type="EMBL" id="ML977649">
    <property type="protein sequence ID" value="KAF1994922.1"/>
    <property type="molecule type" value="Genomic_DNA"/>
</dbReference>
<feature type="region of interest" description="Disordered" evidence="1">
    <location>
        <begin position="487"/>
        <end position="638"/>
    </location>
</feature>
<feature type="region of interest" description="Disordered" evidence="1">
    <location>
        <begin position="1"/>
        <end position="24"/>
    </location>
</feature>
<feature type="compositionally biased region" description="Polar residues" evidence="1">
    <location>
        <begin position="516"/>
        <end position="527"/>
    </location>
</feature>
<feature type="compositionally biased region" description="Low complexity" evidence="1">
    <location>
        <begin position="184"/>
        <end position="194"/>
    </location>
</feature>
<feature type="compositionally biased region" description="Basic and acidic residues" evidence="1">
    <location>
        <begin position="599"/>
        <end position="616"/>
    </location>
</feature>
<feature type="region of interest" description="Disordered" evidence="1">
    <location>
        <begin position="39"/>
        <end position="70"/>
    </location>
</feature>
<organism evidence="2 3">
    <name type="scientific">Amniculicola lignicola CBS 123094</name>
    <dbReference type="NCBI Taxonomy" id="1392246"/>
    <lineage>
        <taxon>Eukaryota</taxon>
        <taxon>Fungi</taxon>
        <taxon>Dikarya</taxon>
        <taxon>Ascomycota</taxon>
        <taxon>Pezizomycotina</taxon>
        <taxon>Dothideomycetes</taxon>
        <taxon>Pleosporomycetidae</taxon>
        <taxon>Pleosporales</taxon>
        <taxon>Amniculicolaceae</taxon>
        <taxon>Amniculicola</taxon>
    </lineage>
</organism>
<protein>
    <submittedName>
        <fullName evidence="2">Uncharacterized protein</fullName>
    </submittedName>
</protein>
<dbReference type="Proteomes" id="UP000799779">
    <property type="component" value="Unassembled WGS sequence"/>
</dbReference>
<feature type="compositionally biased region" description="Polar residues" evidence="1">
    <location>
        <begin position="618"/>
        <end position="635"/>
    </location>
</feature>
<feature type="region of interest" description="Disordered" evidence="1">
    <location>
        <begin position="369"/>
        <end position="409"/>
    </location>
</feature>
<gene>
    <name evidence="2" type="ORF">P154DRAFT_539195</name>
</gene>
<proteinExistence type="predicted"/>
<feature type="region of interest" description="Disordered" evidence="1">
    <location>
        <begin position="806"/>
        <end position="897"/>
    </location>
</feature>
<reference evidence="2" key="1">
    <citation type="journal article" date="2020" name="Stud. Mycol.">
        <title>101 Dothideomycetes genomes: a test case for predicting lifestyles and emergence of pathogens.</title>
        <authorList>
            <person name="Haridas S."/>
            <person name="Albert R."/>
            <person name="Binder M."/>
            <person name="Bloem J."/>
            <person name="Labutti K."/>
            <person name="Salamov A."/>
            <person name="Andreopoulos B."/>
            <person name="Baker S."/>
            <person name="Barry K."/>
            <person name="Bills G."/>
            <person name="Bluhm B."/>
            <person name="Cannon C."/>
            <person name="Castanera R."/>
            <person name="Culley D."/>
            <person name="Daum C."/>
            <person name="Ezra D."/>
            <person name="Gonzalez J."/>
            <person name="Henrissat B."/>
            <person name="Kuo A."/>
            <person name="Liang C."/>
            <person name="Lipzen A."/>
            <person name="Lutzoni F."/>
            <person name="Magnuson J."/>
            <person name="Mondo S."/>
            <person name="Nolan M."/>
            <person name="Ohm R."/>
            <person name="Pangilinan J."/>
            <person name="Park H.-J."/>
            <person name="Ramirez L."/>
            <person name="Alfaro M."/>
            <person name="Sun H."/>
            <person name="Tritt A."/>
            <person name="Yoshinaga Y."/>
            <person name="Zwiers L.-H."/>
            <person name="Turgeon B."/>
            <person name="Goodwin S."/>
            <person name="Spatafora J."/>
            <person name="Crous P."/>
            <person name="Grigoriev I."/>
        </authorList>
    </citation>
    <scope>NUCLEOTIDE SEQUENCE</scope>
    <source>
        <strain evidence="2">CBS 123094</strain>
    </source>
</reference>
<feature type="compositionally biased region" description="Pro residues" evidence="1">
    <location>
        <begin position="498"/>
        <end position="508"/>
    </location>
</feature>
<feature type="compositionally biased region" description="Polar residues" evidence="1">
    <location>
        <begin position="259"/>
        <end position="272"/>
    </location>
</feature>
<feature type="compositionally biased region" description="Basic and acidic residues" evidence="1">
    <location>
        <begin position="710"/>
        <end position="727"/>
    </location>
</feature>
<feature type="compositionally biased region" description="Basic residues" evidence="1">
    <location>
        <begin position="274"/>
        <end position="284"/>
    </location>
</feature>
<feature type="compositionally biased region" description="Basic residues" evidence="1">
    <location>
        <begin position="377"/>
        <end position="389"/>
    </location>
</feature>
<feature type="compositionally biased region" description="Polar residues" evidence="1">
    <location>
        <begin position="47"/>
        <end position="60"/>
    </location>
</feature>
<sequence length="897" mass="96315">MAAPQRDNPNRHNANIEQPDPQQSHSIIHRIYSFIPSIPHRRATPNIRPNTAPNLETKPTTPELHTDDQDPLLPLRLALPIDERQLCPYDPTHYHSFPSIERNRCSSLLCGRRQHPFRSATAGPSIILRPCSREGQPCLHIADESNGRSLSRSSRRPNPHTRDSLSRITEGLNAEEIFPPRPATPARRALAPTTHGTATSPLSTGSPRRASVPNLSPLNTLFTLSRSSSPTARPPTRHGPLPESQRGFDFSTLGDLLSRSPSSPHGQTSPTRPRSPKLHHIHGLPHSHDYPYVHRSEVALHLEALRARSPSPLIFDARVYVGGEGNQLRAASLLNVSGQDYSDTVFHYPRWGGSSSVSLLAAQSSTSTATYTPTSKTRSKSRCRSHTKSHRIDERNTSSHPPFRKRPAGIRRVSFDLGSGSTSSGVTLSSPLVSGFFVRPRPATAALGDGHAEAGLGSGFAERLGSVGLEVELERSRVYRVHGHGHVHAHAHPHTYPHTPPHTHPPESPESSPRTDNTPQRTALTRNPTSTSTVYSDTTSTSTPTPTPTPTPATQTPSIFAGRRLELRGGSSPEPLTPRLRGGTGNRRDLSSNPRVKPHKGDEDKRPRPNDRDRHNRTSNSPSPRGHYSTLQTPHSHPHCRLQALLPPIFHRCQNRLPTPSWEEVRQIRLRPDERVPKLLWFLAGGKGRPVVAGEWKAMREWERSWTERRERMGGRGRRADGYERHSRGSSTSSSGSSGKSQKGGRERLMGGGRGPGTADNNKGIRASAGVTSVATAATVSHGGSVRGNVRGSAWSVADVGGRAVAGGAAGNGDNPAGSVARSARRSAAASVAGSARSHQSGGVREVTGAPAGGDAAGTGDAAVAATARGEGAAEQVEIAGDREGDVAPNDGAANGA</sequence>
<feature type="compositionally biased region" description="Polar residues" evidence="1">
    <location>
        <begin position="11"/>
        <end position="24"/>
    </location>
</feature>
<feature type="compositionally biased region" description="Polar residues" evidence="1">
    <location>
        <begin position="195"/>
        <end position="206"/>
    </location>
</feature>
<feature type="compositionally biased region" description="Low complexity" evidence="1">
    <location>
        <begin position="528"/>
        <end position="544"/>
    </location>
</feature>
<feature type="region of interest" description="Disordered" evidence="1">
    <location>
        <begin position="142"/>
        <end position="284"/>
    </location>
</feature>